<sequence length="229" mass="24956">MELICFSDAHTAWKYWNLIEFEQRFEILSCCAEQLKAQDKQLAAMMQFHLEAARPLTSVCQELHGPTGETNELYMSGRGVSVLFLSSVDSALAAGIALLSSALITGNSVVISSNDNTFVSILKPVMTSINIPEKLIQFVSEEAGMTMLSSDIRSVGFVGNESDEKQLNRALAQRHGAIVGLVSETDMENLPVAHDPYLSLRFATERTRTINITAIGGNASLLEVGHSPH</sequence>
<dbReference type="SUPFAM" id="SSF53720">
    <property type="entry name" value="ALDH-like"/>
    <property type="match status" value="1"/>
</dbReference>
<gene>
    <name evidence="2" type="ORF">VQ7734_00255</name>
</gene>
<dbReference type="STRING" id="1117707.VQ7734_00255"/>
<keyword evidence="1" id="KW-0560">Oxidoreductase</keyword>
<dbReference type="Gene3D" id="3.40.605.10">
    <property type="entry name" value="Aldehyde Dehydrogenase, Chain A, domain 1"/>
    <property type="match status" value="1"/>
</dbReference>
<evidence type="ECO:0000313" key="3">
    <source>
        <dbReference type="Proteomes" id="UP000184600"/>
    </source>
</evidence>
<dbReference type="AlphaFoldDB" id="A0A1M7YPK4"/>
<proteinExistence type="predicted"/>
<dbReference type="InterPro" id="IPR016162">
    <property type="entry name" value="Ald_DH_N"/>
</dbReference>
<dbReference type="Proteomes" id="UP000184600">
    <property type="component" value="Unassembled WGS sequence"/>
</dbReference>
<accession>A0A1M7YPK4</accession>
<name>A0A1M7YPK4_9VIBR</name>
<dbReference type="RefSeq" id="WP_234976313.1">
    <property type="nucleotide sequence ID" value="NZ_AP024898.1"/>
</dbReference>
<organism evidence="2 3">
    <name type="scientific">Vibrio quintilis</name>
    <dbReference type="NCBI Taxonomy" id="1117707"/>
    <lineage>
        <taxon>Bacteria</taxon>
        <taxon>Pseudomonadati</taxon>
        <taxon>Pseudomonadota</taxon>
        <taxon>Gammaproteobacteria</taxon>
        <taxon>Vibrionales</taxon>
        <taxon>Vibrionaceae</taxon>
        <taxon>Vibrio</taxon>
    </lineage>
</organism>
<reference evidence="3" key="1">
    <citation type="submission" date="2016-12" db="EMBL/GenBank/DDBJ databases">
        <authorList>
            <person name="Rodrigo-Torres L."/>
            <person name="Arahal R.D."/>
            <person name="Lucena T."/>
        </authorList>
    </citation>
    <scope>NUCLEOTIDE SEQUENCE [LARGE SCALE GENOMIC DNA]</scope>
</reference>
<dbReference type="InterPro" id="IPR016161">
    <property type="entry name" value="Ald_DH/histidinol_DH"/>
</dbReference>
<evidence type="ECO:0000256" key="1">
    <source>
        <dbReference type="ARBA" id="ARBA00023002"/>
    </source>
</evidence>
<keyword evidence="3" id="KW-1185">Reference proteome</keyword>
<evidence type="ECO:0000313" key="2">
    <source>
        <dbReference type="EMBL" id="SHO54541.1"/>
    </source>
</evidence>
<dbReference type="GO" id="GO:0016491">
    <property type="term" value="F:oxidoreductase activity"/>
    <property type="evidence" value="ECO:0007669"/>
    <property type="project" value="UniProtKB-KW"/>
</dbReference>
<dbReference type="EMBL" id="FRFG01000005">
    <property type="protein sequence ID" value="SHO54541.1"/>
    <property type="molecule type" value="Genomic_DNA"/>
</dbReference>
<protein>
    <submittedName>
        <fullName evidence="2">Bifunctional proline dehydrogenase/pyrroline-5-carboxylate dehydrogenase</fullName>
    </submittedName>
</protein>